<reference evidence="1 2" key="1">
    <citation type="submission" date="2015-11" db="EMBL/GenBank/DDBJ databases">
        <title>Genomic analysis of 38 Legionella species identifies large and diverse effector repertoires.</title>
        <authorList>
            <person name="Burstein D."/>
            <person name="Amaro F."/>
            <person name="Zusman T."/>
            <person name="Lifshitz Z."/>
            <person name="Cohen O."/>
            <person name="Gilbert J.A."/>
            <person name="Pupko T."/>
            <person name="Shuman H.A."/>
            <person name="Segal G."/>
        </authorList>
    </citation>
    <scope>NUCLEOTIDE SEQUENCE [LARGE SCALE GENOMIC DNA]</scope>
    <source>
        <strain evidence="1 2">SE-32A-C8</strain>
    </source>
</reference>
<dbReference type="OrthoDB" id="5649475at2"/>
<accession>A0A0W0TLR7</accession>
<dbReference type="RefSeq" id="WP_058527053.1">
    <property type="nucleotide sequence ID" value="NZ_CAAAHY010000007.1"/>
</dbReference>
<comment type="caution">
    <text evidence="1">The sequence shown here is derived from an EMBL/GenBank/DDBJ whole genome shotgun (WGS) entry which is preliminary data.</text>
</comment>
<protein>
    <submittedName>
        <fullName evidence="1">Uncharacterized protein</fullName>
    </submittedName>
</protein>
<evidence type="ECO:0000313" key="1">
    <source>
        <dbReference type="EMBL" id="KTC96117.1"/>
    </source>
</evidence>
<proteinExistence type="predicted"/>
<sequence>MAKGKQGSEKGFFMAKNWDSMLDADHFEAALNDKDFSVKRLVRLQDLEGSKHDAVDQLLLHLVDFLALTDPGKVSLNDNDRASADALFNNLDTALNQVNTLAADQKSVQSAIRYVEEVIRSRLELLRKQPTEPLSLKWYNAAHMEPRGTYKHS</sequence>
<dbReference type="PATRIC" id="fig|448.7.peg.2000"/>
<gene>
    <name evidence="1" type="ORF">Lery_1909</name>
</gene>
<evidence type="ECO:0000313" key="2">
    <source>
        <dbReference type="Proteomes" id="UP000054773"/>
    </source>
</evidence>
<dbReference type="Proteomes" id="UP000054773">
    <property type="component" value="Unassembled WGS sequence"/>
</dbReference>
<keyword evidence="2" id="KW-1185">Reference proteome</keyword>
<dbReference type="EMBL" id="LNYA01000030">
    <property type="protein sequence ID" value="KTC96117.1"/>
    <property type="molecule type" value="Genomic_DNA"/>
</dbReference>
<dbReference type="AlphaFoldDB" id="A0A0W0TLR7"/>
<organism evidence="1 2">
    <name type="scientific">Legionella erythra</name>
    <dbReference type="NCBI Taxonomy" id="448"/>
    <lineage>
        <taxon>Bacteria</taxon>
        <taxon>Pseudomonadati</taxon>
        <taxon>Pseudomonadota</taxon>
        <taxon>Gammaproteobacteria</taxon>
        <taxon>Legionellales</taxon>
        <taxon>Legionellaceae</taxon>
        <taxon>Legionella</taxon>
    </lineage>
</organism>
<name>A0A0W0TLR7_LEGER</name>